<protein>
    <recommendedName>
        <fullName evidence="2">DUF8004 domain-containing protein</fullName>
    </recommendedName>
</protein>
<keyword evidence="4" id="KW-1185">Reference proteome</keyword>
<dbReference type="OrthoDB" id="4114825at2759"/>
<feature type="region of interest" description="Disordered" evidence="1">
    <location>
        <begin position="951"/>
        <end position="995"/>
    </location>
</feature>
<dbReference type="AlphaFoldDB" id="A0A8K0VVI3"/>
<feature type="compositionally biased region" description="Low complexity" evidence="1">
    <location>
        <begin position="681"/>
        <end position="699"/>
    </location>
</feature>
<dbReference type="InterPro" id="IPR058317">
    <property type="entry name" value="DUF8004"/>
</dbReference>
<name>A0A8K0VVI3_9PLEO</name>
<feature type="region of interest" description="Disordered" evidence="1">
    <location>
        <begin position="681"/>
        <end position="714"/>
    </location>
</feature>
<feature type="region of interest" description="Disordered" evidence="1">
    <location>
        <begin position="737"/>
        <end position="769"/>
    </location>
</feature>
<gene>
    <name evidence="3" type="ORF">FB567DRAFT_552442</name>
</gene>
<reference evidence="3" key="1">
    <citation type="journal article" date="2021" name="Nat. Commun.">
        <title>Genetic determinants of endophytism in the Arabidopsis root mycobiome.</title>
        <authorList>
            <person name="Mesny F."/>
            <person name="Miyauchi S."/>
            <person name="Thiergart T."/>
            <person name="Pickel B."/>
            <person name="Atanasova L."/>
            <person name="Karlsson M."/>
            <person name="Huettel B."/>
            <person name="Barry K.W."/>
            <person name="Haridas S."/>
            <person name="Chen C."/>
            <person name="Bauer D."/>
            <person name="Andreopoulos W."/>
            <person name="Pangilinan J."/>
            <person name="LaButti K."/>
            <person name="Riley R."/>
            <person name="Lipzen A."/>
            <person name="Clum A."/>
            <person name="Drula E."/>
            <person name="Henrissat B."/>
            <person name="Kohler A."/>
            <person name="Grigoriev I.V."/>
            <person name="Martin F.M."/>
            <person name="Hacquard S."/>
        </authorList>
    </citation>
    <scope>NUCLEOTIDE SEQUENCE</scope>
    <source>
        <strain evidence="3">MPI-SDFR-AT-0120</strain>
    </source>
</reference>
<evidence type="ECO:0000256" key="1">
    <source>
        <dbReference type="SAM" id="MobiDB-lite"/>
    </source>
</evidence>
<proteinExistence type="predicted"/>
<feature type="compositionally biased region" description="Basic and acidic residues" evidence="1">
    <location>
        <begin position="975"/>
        <end position="985"/>
    </location>
</feature>
<evidence type="ECO:0000313" key="4">
    <source>
        <dbReference type="Proteomes" id="UP000813461"/>
    </source>
</evidence>
<dbReference type="PANTHER" id="PTHR39601:SF1">
    <property type="entry name" value="CHORIOGENIN HMINOR"/>
    <property type="match status" value="1"/>
</dbReference>
<sequence>MSRTSLSTNSTKKISATQPDADLDDNDRQPHFLRRDWNQKDTAAKPSKMTRRSASCSATSRKQPQASKVQRWAGLTRSVETWDGLRKDPELWVPDGDCQVHLYARGASRRGASFCVPSRALRQRNCGTLLKHCYAQVGTQQLHSFSVSNHGSKVIQLYIPAPDHTSREDSFRWHLTTRNFFAYVLGLPLVGHHMGQSFVDLVERMMVWRSSNANNHQDFLEYADNQGYRDLVECTDYALASLYFAERYKLREVWIDAFAHCVGMSDSLALSPEYAPVSQLTKALITRAYLELDMHLGRVSNALQTFLEEDFSPAHLGLAEGARSHLRRFQRFLHQFYAEKYGYWPPPKSASPFPKALYKSMFYDFQSLYELLVDTQSSTDLGSQRPASGGICVLQNVCHFDKRHKFTAQPHPLPLLPDRSQPRKTVRSLSSASNHKKTHDNHAKSAALFAATNSLEPNIMKSKVVQAYMEFERTYSTNSTHREEKVTAIDARKVRWLVIYGTLQYLQSALRAPNGVRDTESAEYPLCCLIAGQSTWNAETPVATPSVKSPSGAHEESEDYFGANAEPAISIQPDCHREDYFTSQPPIRRNSSMLILSKTSLPTRQASTRSFAPLASLSARSSRRNSTILKPTSHCAIIVHGYGDGLNQTTSHTSASNVTNLVTTTLSRAASVTGLKEETIANQSATKATTASTDSSTITHKAATTGHTRTRTPLLHSFQLDQVTPDTDAQALNDLMSRSDSTSSMGSSVWTDGGSAASSKSSADSERQQFYKTSNAAHSGLLGGLVAVDGTRVSLDSPKLGASTASLSQMHIHPALRTPPLEQEQGFQFDFGDHSVEATTSTCTTSTYAVGAPFSAPPSPPLQATPWPHIESAPRTMSLTSEKTIHAFQPRATTTAPTLDALRKKHRASDVFSGLISTPGELRDRYSSAIKRLESTSSTSNQYGDMCNSSKTIAHPPAVTKTSHAAKTPSLRNRIWHDEAKDEKKEKRKSSFWRR</sequence>
<evidence type="ECO:0000259" key="2">
    <source>
        <dbReference type="Pfam" id="PF26013"/>
    </source>
</evidence>
<dbReference type="EMBL" id="JAGMVJ010000017">
    <property type="protein sequence ID" value="KAH7078456.1"/>
    <property type="molecule type" value="Genomic_DNA"/>
</dbReference>
<evidence type="ECO:0000313" key="3">
    <source>
        <dbReference type="EMBL" id="KAH7078456.1"/>
    </source>
</evidence>
<comment type="caution">
    <text evidence="3">The sequence shown here is derived from an EMBL/GenBank/DDBJ whole genome shotgun (WGS) entry which is preliminary data.</text>
</comment>
<feature type="compositionally biased region" description="Low complexity" evidence="1">
    <location>
        <begin position="52"/>
        <end position="61"/>
    </location>
</feature>
<dbReference type="Pfam" id="PF26013">
    <property type="entry name" value="DUF8004"/>
    <property type="match status" value="1"/>
</dbReference>
<dbReference type="PANTHER" id="PTHR39601">
    <property type="entry name" value="CHORIOGENIN HMINOR"/>
    <property type="match status" value="1"/>
</dbReference>
<feature type="domain" description="DUF8004" evidence="2">
    <location>
        <begin position="217"/>
        <end position="308"/>
    </location>
</feature>
<feature type="compositionally biased region" description="Basic and acidic residues" evidence="1">
    <location>
        <begin position="26"/>
        <end position="43"/>
    </location>
</feature>
<feature type="compositionally biased region" description="Basic residues" evidence="1">
    <location>
        <begin position="986"/>
        <end position="995"/>
    </location>
</feature>
<feature type="region of interest" description="Disordered" evidence="1">
    <location>
        <begin position="1"/>
        <end position="70"/>
    </location>
</feature>
<accession>A0A8K0VVI3</accession>
<feature type="region of interest" description="Disordered" evidence="1">
    <location>
        <begin position="411"/>
        <end position="441"/>
    </location>
</feature>
<feature type="compositionally biased region" description="Polar residues" evidence="1">
    <location>
        <begin position="1"/>
        <end position="18"/>
    </location>
</feature>
<feature type="compositionally biased region" description="Low complexity" evidence="1">
    <location>
        <begin position="738"/>
        <end position="748"/>
    </location>
</feature>
<organism evidence="3 4">
    <name type="scientific">Paraphoma chrysanthemicola</name>
    <dbReference type="NCBI Taxonomy" id="798071"/>
    <lineage>
        <taxon>Eukaryota</taxon>
        <taxon>Fungi</taxon>
        <taxon>Dikarya</taxon>
        <taxon>Ascomycota</taxon>
        <taxon>Pezizomycotina</taxon>
        <taxon>Dothideomycetes</taxon>
        <taxon>Pleosporomycetidae</taxon>
        <taxon>Pleosporales</taxon>
        <taxon>Pleosporineae</taxon>
        <taxon>Phaeosphaeriaceae</taxon>
        <taxon>Paraphoma</taxon>
    </lineage>
</organism>
<dbReference type="Proteomes" id="UP000813461">
    <property type="component" value="Unassembled WGS sequence"/>
</dbReference>